<evidence type="ECO:0000313" key="5">
    <source>
        <dbReference type="EMBL" id="MDG3014337.1"/>
    </source>
</evidence>
<sequence length="205" mass="22971">MTDRSVPLTRARDQLTELVARVRFGGERIILTHYGKPAAVLLSPEAASQSGNAGRAADVIIQEVRLPAHAEQVWEALTDPRVRRWWAPVILDPVVDGEFNYLWLEDGPVDADLEGREVEDSESSSRGEVVGTVLEVISRELLRFTWTERSGLTTEVCITLREVDGHTRVIVQHQGTRDPAHERLWSRWSGDLAEQFAAARVRLGT</sequence>
<comment type="function">
    <text evidence="3">Antitoxin component of a type II toxin-antitoxin (TA) system.</text>
</comment>
<comment type="caution">
    <text evidence="5">The sequence shown here is derived from an EMBL/GenBank/DDBJ whole genome shotgun (WGS) entry which is preliminary data.</text>
</comment>
<evidence type="ECO:0000256" key="3">
    <source>
        <dbReference type="RuleBase" id="RU362080"/>
    </source>
</evidence>
<dbReference type="Proteomes" id="UP001152755">
    <property type="component" value="Unassembled WGS sequence"/>
</dbReference>
<evidence type="ECO:0000259" key="4">
    <source>
        <dbReference type="Pfam" id="PF08327"/>
    </source>
</evidence>
<dbReference type="Gene3D" id="3.40.1620.10">
    <property type="entry name" value="YefM-like domain"/>
    <property type="match status" value="1"/>
</dbReference>
<evidence type="ECO:0000256" key="2">
    <source>
        <dbReference type="ARBA" id="ARBA00009981"/>
    </source>
</evidence>
<dbReference type="Gene3D" id="3.30.530.20">
    <property type="match status" value="1"/>
</dbReference>
<proteinExistence type="inferred from homology"/>
<organism evidence="5 6">
    <name type="scientific">Speluncibacter jeojiensis</name>
    <dbReference type="NCBI Taxonomy" id="2710754"/>
    <lineage>
        <taxon>Bacteria</taxon>
        <taxon>Bacillati</taxon>
        <taxon>Actinomycetota</taxon>
        <taxon>Actinomycetes</taxon>
        <taxon>Mycobacteriales</taxon>
        <taxon>Speluncibacteraceae</taxon>
        <taxon>Speluncibacter</taxon>
    </lineage>
</organism>
<dbReference type="EMBL" id="JANRHA010000003">
    <property type="protein sequence ID" value="MDG3014337.1"/>
    <property type="molecule type" value="Genomic_DNA"/>
</dbReference>
<name>A0A9X4M0Y8_9ACTN</name>
<feature type="domain" description="Activator of Hsp90 ATPase homologue 1/2-like C-terminal" evidence="4">
    <location>
        <begin position="68"/>
        <end position="183"/>
    </location>
</feature>
<dbReference type="CDD" id="cd07814">
    <property type="entry name" value="SRPBCC_CalC_Aha1-like"/>
    <property type="match status" value="1"/>
</dbReference>
<keyword evidence="6" id="KW-1185">Reference proteome</keyword>
<comment type="similarity">
    <text evidence="2 3">Belongs to the phD/YefM antitoxin family.</text>
</comment>
<dbReference type="SUPFAM" id="SSF55961">
    <property type="entry name" value="Bet v1-like"/>
    <property type="match status" value="1"/>
</dbReference>
<evidence type="ECO:0000313" key="6">
    <source>
        <dbReference type="Proteomes" id="UP001152755"/>
    </source>
</evidence>
<reference evidence="5" key="1">
    <citation type="submission" date="2022-08" db="EMBL/GenBank/DDBJ databases">
        <title>Genome analysis of Corynebacteriales strain.</title>
        <authorList>
            <person name="Lee S.D."/>
        </authorList>
    </citation>
    <scope>NUCLEOTIDE SEQUENCE</scope>
    <source>
        <strain evidence="5">D3-21</strain>
    </source>
</reference>
<evidence type="ECO:0000256" key="1">
    <source>
        <dbReference type="ARBA" id="ARBA00006817"/>
    </source>
</evidence>
<accession>A0A9X4M0Y8</accession>
<dbReference type="InterPro" id="IPR006442">
    <property type="entry name" value="Antitoxin_Phd/YefM"/>
</dbReference>
<dbReference type="Pfam" id="PF02604">
    <property type="entry name" value="PhdYeFM_antitox"/>
    <property type="match status" value="1"/>
</dbReference>
<dbReference type="Pfam" id="PF08327">
    <property type="entry name" value="AHSA1"/>
    <property type="match status" value="1"/>
</dbReference>
<dbReference type="SUPFAM" id="SSF143120">
    <property type="entry name" value="YefM-like"/>
    <property type="match status" value="1"/>
</dbReference>
<dbReference type="InterPro" id="IPR036165">
    <property type="entry name" value="YefM-like_sf"/>
</dbReference>
<dbReference type="NCBIfam" id="TIGR01552">
    <property type="entry name" value="phd_fam"/>
    <property type="match status" value="1"/>
</dbReference>
<protein>
    <recommendedName>
        <fullName evidence="3">Antitoxin</fullName>
    </recommendedName>
</protein>
<gene>
    <name evidence="5" type="ORF">NVS88_07175</name>
</gene>
<comment type="similarity">
    <text evidence="1">Belongs to the AHA1 family.</text>
</comment>
<dbReference type="RefSeq" id="WP_277832305.1">
    <property type="nucleotide sequence ID" value="NZ_JAAIVF010000002.1"/>
</dbReference>
<dbReference type="InterPro" id="IPR023393">
    <property type="entry name" value="START-like_dom_sf"/>
</dbReference>
<dbReference type="AlphaFoldDB" id="A0A9X4M0Y8"/>
<dbReference type="InterPro" id="IPR013538">
    <property type="entry name" value="ASHA1/2-like_C"/>
</dbReference>